<dbReference type="Pfam" id="PF13629">
    <property type="entry name" value="T2SS-T3SS_pil_N"/>
    <property type="match status" value="1"/>
</dbReference>
<organism evidence="5 6">
    <name type="scientific">Jeongeupia naejangsanensis</name>
    <dbReference type="NCBI Taxonomy" id="613195"/>
    <lineage>
        <taxon>Bacteria</taxon>
        <taxon>Pseudomonadati</taxon>
        <taxon>Pseudomonadota</taxon>
        <taxon>Betaproteobacteria</taxon>
        <taxon>Neisseriales</taxon>
        <taxon>Chitinibacteraceae</taxon>
        <taxon>Jeongeupia</taxon>
    </lineage>
</organism>
<accession>A0ABS2BM57</accession>
<dbReference type="RefSeq" id="WP_203537773.1">
    <property type="nucleotide sequence ID" value="NZ_JAESND010000003.1"/>
</dbReference>
<evidence type="ECO:0000313" key="5">
    <source>
        <dbReference type="EMBL" id="MBM3115864.1"/>
    </source>
</evidence>
<feature type="signal peptide" evidence="2">
    <location>
        <begin position="1"/>
        <end position="25"/>
    </location>
</feature>
<proteinExistence type="inferred from homology"/>
<dbReference type="EMBL" id="JAESND010000003">
    <property type="protein sequence ID" value="MBM3115864.1"/>
    <property type="molecule type" value="Genomic_DNA"/>
</dbReference>
<reference evidence="5 6" key="1">
    <citation type="submission" date="2021-01" db="EMBL/GenBank/DDBJ databases">
        <title>Draft Genome Sequence and Polyhydroxyalkanoate Biosynthetic Potential of Jeongeupia naejangsanensis Type Strain DSM 24253.</title>
        <authorList>
            <person name="Turrini P."/>
            <person name="Artuso I."/>
            <person name="Lugli G.A."/>
            <person name="Frangipani E."/>
            <person name="Ventura M."/>
            <person name="Visca P."/>
        </authorList>
    </citation>
    <scope>NUCLEOTIDE SEQUENCE [LARGE SCALE GENOMIC DNA]</scope>
    <source>
        <strain evidence="5 6">DSM 24253</strain>
    </source>
</reference>
<evidence type="ECO:0000313" key="6">
    <source>
        <dbReference type="Proteomes" id="UP000809431"/>
    </source>
</evidence>
<dbReference type="InterPro" id="IPR001775">
    <property type="entry name" value="GspD/PilQ"/>
</dbReference>
<protein>
    <submittedName>
        <fullName evidence="5">Type II and III secretion system protein family protein</fullName>
    </submittedName>
</protein>
<dbReference type="Proteomes" id="UP000809431">
    <property type="component" value="Unassembled WGS sequence"/>
</dbReference>
<keyword evidence="2" id="KW-0732">Signal</keyword>
<dbReference type="PANTHER" id="PTHR30332:SF17">
    <property type="entry name" value="TYPE IV PILIATION SYSTEM PROTEIN DR_0774-RELATED"/>
    <property type="match status" value="1"/>
</dbReference>
<dbReference type="PANTHER" id="PTHR30332">
    <property type="entry name" value="PROBABLE GENERAL SECRETION PATHWAY PROTEIN D"/>
    <property type="match status" value="1"/>
</dbReference>
<feature type="chain" id="PRO_5046777390" evidence="2">
    <location>
        <begin position="26"/>
        <end position="437"/>
    </location>
</feature>
<dbReference type="InterPro" id="IPR032789">
    <property type="entry name" value="T2SS-T3SS_pil_N"/>
</dbReference>
<evidence type="ECO:0000259" key="4">
    <source>
        <dbReference type="Pfam" id="PF13629"/>
    </source>
</evidence>
<comment type="caution">
    <text evidence="5">The sequence shown here is derived from an EMBL/GenBank/DDBJ whole genome shotgun (WGS) entry which is preliminary data.</text>
</comment>
<evidence type="ECO:0000259" key="3">
    <source>
        <dbReference type="Pfam" id="PF00263"/>
    </source>
</evidence>
<comment type="similarity">
    <text evidence="1">Belongs to the bacterial secretin family.</text>
</comment>
<evidence type="ECO:0000256" key="2">
    <source>
        <dbReference type="SAM" id="SignalP"/>
    </source>
</evidence>
<keyword evidence="6" id="KW-1185">Reference proteome</keyword>
<sequence length="437" mass="46391">MARDNSKGLMIACAGLGLIATVAQAENTSGTLRIHVGDMQVVPIQKLQRVAVADPSIADVQIPKQRDSLLVDGRKPGETTILLWQQGQSQPQRISVKVAARAPVDASPGINWHSEGARQTLDGEIDDVARHSQFVGGLGKGVDDRTVLPSGGAVQVDIRVVEFSRHTLAAVGLNLSVLKTSSGFSFGSFTPGTLNKVTSNGDLLNFDSSTPISSAFNLIARKVTGNWDITGALSLLESNGYVQVLAEPSLVALSGQTATFLAGGELPIPVAQTLGTVSIEWKKFGIGLAFSPTVINKQRIALKVAPEASELDYSRAILLNGTAVPSVVTRRADTTVELGDGESFVIGGLVSRNLRKNVDKVPGLGDIPILGAFFKRLEDEREDRELLIVVTPHLVSPIAHDANKPPLPGDNSGINTSIWKLWLLGLGKDRQLTGFSQ</sequence>
<dbReference type="Pfam" id="PF00263">
    <property type="entry name" value="Secretin"/>
    <property type="match status" value="1"/>
</dbReference>
<feature type="domain" description="Pilus formation protein N-terminal" evidence="4">
    <location>
        <begin position="29"/>
        <end position="99"/>
    </location>
</feature>
<name>A0ABS2BM57_9NEIS</name>
<dbReference type="InterPro" id="IPR050810">
    <property type="entry name" value="Bact_Secretion_Sys_Channel"/>
</dbReference>
<dbReference type="InterPro" id="IPR004846">
    <property type="entry name" value="T2SS/T3SS_dom"/>
</dbReference>
<evidence type="ECO:0000256" key="1">
    <source>
        <dbReference type="RuleBase" id="RU004003"/>
    </source>
</evidence>
<dbReference type="PRINTS" id="PR00811">
    <property type="entry name" value="BCTERIALGSPD"/>
</dbReference>
<feature type="domain" description="Type II/III secretion system secretin-like" evidence="3">
    <location>
        <begin position="235"/>
        <end position="395"/>
    </location>
</feature>
<gene>
    <name evidence="5" type="ORF">JMJ54_08475</name>
</gene>